<dbReference type="InterPro" id="IPR003594">
    <property type="entry name" value="HATPase_dom"/>
</dbReference>
<gene>
    <name evidence="14" type="ORF">ENG92_03920</name>
</gene>
<dbReference type="GO" id="GO:0004673">
    <property type="term" value="F:protein histidine kinase activity"/>
    <property type="evidence" value="ECO:0007669"/>
    <property type="project" value="UniProtKB-EC"/>
</dbReference>
<proteinExistence type="predicted"/>
<comment type="subcellular location">
    <subcellularLocation>
        <location evidence="2">Membrane</location>
    </subcellularLocation>
</comment>
<dbReference type="GO" id="GO:0005524">
    <property type="term" value="F:ATP binding"/>
    <property type="evidence" value="ECO:0007669"/>
    <property type="project" value="UniProtKB-KW"/>
</dbReference>
<feature type="transmembrane region" description="Helical" evidence="11">
    <location>
        <begin position="18"/>
        <end position="37"/>
    </location>
</feature>
<dbReference type="GO" id="GO:0000160">
    <property type="term" value="P:phosphorelay signal transduction system"/>
    <property type="evidence" value="ECO:0007669"/>
    <property type="project" value="UniProtKB-KW"/>
</dbReference>
<evidence type="ECO:0000256" key="3">
    <source>
        <dbReference type="ARBA" id="ARBA00012438"/>
    </source>
</evidence>
<dbReference type="AlphaFoldDB" id="A0A831KC80"/>
<keyword evidence="10 11" id="KW-0472">Membrane</keyword>
<dbReference type="SUPFAM" id="SSF55874">
    <property type="entry name" value="ATPase domain of HSP90 chaperone/DNA topoisomerase II/histidine kinase"/>
    <property type="match status" value="1"/>
</dbReference>
<dbReference type="Proteomes" id="UP000885822">
    <property type="component" value="Unassembled WGS sequence"/>
</dbReference>
<comment type="caution">
    <text evidence="14">The sequence shown here is derived from an EMBL/GenBank/DDBJ whole genome shotgun (WGS) entry which is preliminary data.</text>
</comment>
<evidence type="ECO:0000256" key="10">
    <source>
        <dbReference type="ARBA" id="ARBA00023136"/>
    </source>
</evidence>
<evidence type="ECO:0000259" key="12">
    <source>
        <dbReference type="PROSITE" id="PS50109"/>
    </source>
</evidence>
<evidence type="ECO:0000256" key="1">
    <source>
        <dbReference type="ARBA" id="ARBA00000085"/>
    </source>
</evidence>
<evidence type="ECO:0000256" key="4">
    <source>
        <dbReference type="ARBA" id="ARBA00022553"/>
    </source>
</evidence>
<dbReference type="EC" id="2.7.13.3" evidence="3"/>
<dbReference type="Gene3D" id="3.30.565.10">
    <property type="entry name" value="Histidine kinase-like ATPase, C-terminal domain"/>
    <property type="match status" value="1"/>
</dbReference>
<dbReference type="InterPro" id="IPR004358">
    <property type="entry name" value="Sig_transdc_His_kin-like_C"/>
</dbReference>
<evidence type="ECO:0000256" key="9">
    <source>
        <dbReference type="ARBA" id="ARBA00023012"/>
    </source>
</evidence>
<sequence>MVNSGADKKAPVSLRLRLIVLAALVTAISLGLVGLALDAAFQKSSEAGLNTRLESLVYLVLAAAEVADDGSLSVQDDPGDPRLGQPGSGIYARVHGQNDEWTSPSSIGVNLPSLQTIEPGSAQCLTPSADSDFYTFRYGVAYELPDERLLPVTVTILASSLELQQEEQAFRAGLSRSLGAVGIILVLAQLLFLTLGLRPLRRIARDIAGIESGKLQRLEDHYPKELEPLIRNINNLLETEKANQTRYSHALDSLAHSLKTPLSVIRSSLPADTAAKSELVNNAVSDMQHLIATRLQRAAASTRRTMAPAVDVRTQAERLIQSLTRVYSQNLINIDVIIESGLAFYGEQRDLLELLGNLLDNACKYGGGQVRLSAQQLDSTEPRAGINLQVEDNGPGMVQGESEQLLRRGVRGDERVEGHGFGLAIVLEIVNAYNGEIQITQSDLGGACISVSLQTH</sequence>
<evidence type="ECO:0000259" key="13">
    <source>
        <dbReference type="PROSITE" id="PS50885"/>
    </source>
</evidence>
<dbReference type="Pfam" id="PF02518">
    <property type="entry name" value="HATPase_c"/>
    <property type="match status" value="1"/>
</dbReference>
<feature type="domain" description="HAMP" evidence="13">
    <location>
        <begin position="194"/>
        <end position="245"/>
    </location>
</feature>
<feature type="domain" description="Histidine kinase" evidence="12">
    <location>
        <begin position="253"/>
        <end position="456"/>
    </location>
</feature>
<keyword evidence="8 11" id="KW-1133">Transmembrane helix</keyword>
<organism evidence="14">
    <name type="scientific">Thiolapillus brandeum</name>
    <dbReference type="NCBI Taxonomy" id="1076588"/>
    <lineage>
        <taxon>Bacteria</taxon>
        <taxon>Pseudomonadati</taxon>
        <taxon>Pseudomonadota</taxon>
        <taxon>Gammaproteobacteria</taxon>
        <taxon>Chromatiales</taxon>
        <taxon>Sedimenticolaceae</taxon>
        <taxon>Thiolapillus</taxon>
    </lineage>
</organism>
<keyword evidence="5" id="KW-0808">Transferase</keyword>
<dbReference type="SMART" id="SM00387">
    <property type="entry name" value="HATPase_c"/>
    <property type="match status" value="1"/>
</dbReference>
<feature type="transmembrane region" description="Helical" evidence="11">
    <location>
        <begin position="178"/>
        <end position="197"/>
    </location>
</feature>
<comment type="catalytic activity">
    <reaction evidence="1">
        <text>ATP + protein L-histidine = ADP + protein N-phospho-L-histidine.</text>
        <dbReference type="EC" id="2.7.13.3"/>
    </reaction>
</comment>
<evidence type="ECO:0000256" key="8">
    <source>
        <dbReference type="ARBA" id="ARBA00022989"/>
    </source>
</evidence>
<evidence type="ECO:0000256" key="5">
    <source>
        <dbReference type="ARBA" id="ARBA00022679"/>
    </source>
</evidence>
<keyword evidence="7" id="KW-0418">Kinase</keyword>
<evidence type="ECO:0000256" key="2">
    <source>
        <dbReference type="ARBA" id="ARBA00004370"/>
    </source>
</evidence>
<accession>A0A831KC80</accession>
<keyword evidence="9" id="KW-0902">Two-component regulatory system</keyword>
<keyword evidence="6 11" id="KW-0812">Transmembrane</keyword>
<evidence type="ECO:0000256" key="6">
    <source>
        <dbReference type="ARBA" id="ARBA00022692"/>
    </source>
</evidence>
<dbReference type="GO" id="GO:0005886">
    <property type="term" value="C:plasma membrane"/>
    <property type="evidence" value="ECO:0007669"/>
    <property type="project" value="TreeGrafter"/>
</dbReference>
<keyword evidence="4" id="KW-0597">Phosphoprotein</keyword>
<dbReference type="InterPro" id="IPR005467">
    <property type="entry name" value="His_kinase_dom"/>
</dbReference>
<dbReference type="InterPro" id="IPR003660">
    <property type="entry name" value="HAMP_dom"/>
</dbReference>
<protein>
    <recommendedName>
        <fullName evidence="3">histidine kinase</fullName>
        <ecNumber evidence="3">2.7.13.3</ecNumber>
    </recommendedName>
</protein>
<dbReference type="InterPro" id="IPR036890">
    <property type="entry name" value="HATPase_C_sf"/>
</dbReference>
<dbReference type="InterPro" id="IPR050428">
    <property type="entry name" value="TCS_sensor_his_kinase"/>
</dbReference>
<evidence type="ECO:0000256" key="11">
    <source>
        <dbReference type="SAM" id="Phobius"/>
    </source>
</evidence>
<evidence type="ECO:0000256" key="7">
    <source>
        <dbReference type="ARBA" id="ARBA00022777"/>
    </source>
</evidence>
<dbReference type="PROSITE" id="PS50885">
    <property type="entry name" value="HAMP"/>
    <property type="match status" value="1"/>
</dbReference>
<dbReference type="PANTHER" id="PTHR45436">
    <property type="entry name" value="SENSOR HISTIDINE KINASE YKOH"/>
    <property type="match status" value="1"/>
</dbReference>
<dbReference type="PANTHER" id="PTHR45436:SF4">
    <property type="entry name" value="SENSOR PROTEIN PHOQ"/>
    <property type="match status" value="1"/>
</dbReference>
<dbReference type="PROSITE" id="PS50109">
    <property type="entry name" value="HIS_KIN"/>
    <property type="match status" value="1"/>
</dbReference>
<name>A0A831KC80_9GAMM</name>
<evidence type="ECO:0000313" key="14">
    <source>
        <dbReference type="EMBL" id="HDK38143.1"/>
    </source>
</evidence>
<dbReference type="EMBL" id="DRCV01000176">
    <property type="protein sequence ID" value="HDK38143.1"/>
    <property type="molecule type" value="Genomic_DNA"/>
</dbReference>
<dbReference type="PRINTS" id="PR00344">
    <property type="entry name" value="BCTRLSENSOR"/>
</dbReference>
<reference evidence="14" key="1">
    <citation type="journal article" date="2020" name="mSystems">
        <title>Genome- and Community-Level Interaction Insights into Carbon Utilization and Element Cycling Functions of Hydrothermarchaeota in Hydrothermal Sediment.</title>
        <authorList>
            <person name="Zhou Z."/>
            <person name="Liu Y."/>
            <person name="Xu W."/>
            <person name="Pan J."/>
            <person name="Luo Z.H."/>
            <person name="Li M."/>
        </authorList>
    </citation>
    <scope>NUCLEOTIDE SEQUENCE [LARGE SCALE GENOMIC DNA]</scope>
    <source>
        <strain evidence="14">HyVt-26</strain>
    </source>
</reference>
<dbReference type="Gene3D" id="1.10.287.130">
    <property type="match status" value="1"/>
</dbReference>